<evidence type="ECO:0000313" key="3">
    <source>
        <dbReference type="EMBL" id="MBB5961580.1"/>
    </source>
</evidence>
<dbReference type="GO" id="GO:0004340">
    <property type="term" value="F:glucokinase activity"/>
    <property type="evidence" value="ECO:0007669"/>
    <property type="project" value="UniProtKB-EC"/>
</dbReference>
<keyword evidence="3" id="KW-0418">Kinase</keyword>
<protein>
    <submittedName>
        <fullName evidence="3">Glucokinase</fullName>
        <ecNumber evidence="3">2.7.1.2</ecNumber>
    </submittedName>
</protein>
<reference evidence="3 4" key="1">
    <citation type="submission" date="2020-08" db="EMBL/GenBank/DDBJ databases">
        <title>Genomic Encyclopedia of Type Strains, Phase III (KMG-III): the genomes of soil and plant-associated and newly described type strains.</title>
        <authorList>
            <person name="Whitman W."/>
        </authorList>
    </citation>
    <scope>NUCLEOTIDE SEQUENCE [LARGE SCALE GENOMIC DNA]</scope>
    <source>
        <strain evidence="3 4">CECT 3303</strain>
    </source>
</reference>
<dbReference type="EMBL" id="JACHJJ010000002">
    <property type="protein sequence ID" value="MBB5961580.1"/>
    <property type="molecule type" value="Genomic_DNA"/>
</dbReference>
<keyword evidence="3" id="KW-0808">Transferase</keyword>
<dbReference type="InterPro" id="IPR043129">
    <property type="entry name" value="ATPase_NBD"/>
</dbReference>
<dbReference type="EC" id="2.7.1.2" evidence="3"/>
<evidence type="ECO:0000313" key="4">
    <source>
        <dbReference type="Proteomes" id="UP000562352"/>
    </source>
</evidence>
<feature type="region of interest" description="Disordered" evidence="2">
    <location>
        <begin position="69"/>
        <end position="98"/>
    </location>
</feature>
<comment type="caution">
    <text evidence="3">The sequence shown here is derived from an EMBL/GenBank/DDBJ whole genome shotgun (WGS) entry which is preliminary data.</text>
</comment>
<dbReference type="RefSeq" id="WP_338047585.1">
    <property type="nucleotide sequence ID" value="NZ_BAAAWZ010000001.1"/>
</dbReference>
<dbReference type="Proteomes" id="UP000562352">
    <property type="component" value="Unassembled WGS sequence"/>
</dbReference>
<feature type="region of interest" description="Disordered" evidence="2">
    <location>
        <begin position="1"/>
        <end position="53"/>
    </location>
</feature>
<evidence type="ECO:0000256" key="2">
    <source>
        <dbReference type="SAM" id="MobiDB-lite"/>
    </source>
</evidence>
<name>A0A841CW42_PLAVE</name>
<dbReference type="SUPFAM" id="SSF53067">
    <property type="entry name" value="Actin-like ATPase domain"/>
    <property type="match status" value="1"/>
</dbReference>
<evidence type="ECO:0000256" key="1">
    <source>
        <dbReference type="ARBA" id="ARBA00006479"/>
    </source>
</evidence>
<dbReference type="Pfam" id="PF00480">
    <property type="entry name" value="ROK"/>
    <property type="match status" value="1"/>
</dbReference>
<dbReference type="PANTHER" id="PTHR18964">
    <property type="entry name" value="ROK (REPRESSOR, ORF, KINASE) FAMILY"/>
    <property type="match status" value="1"/>
</dbReference>
<accession>A0A841CW42</accession>
<proteinExistence type="inferred from homology"/>
<dbReference type="PANTHER" id="PTHR18964:SF169">
    <property type="entry name" value="N-ACETYLMANNOSAMINE KINASE"/>
    <property type="match status" value="1"/>
</dbReference>
<comment type="similarity">
    <text evidence="1">Belongs to the ROK (NagC/XylR) family.</text>
</comment>
<dbReference type="AlphaFoldDB" id="A0A841CW42"/>
<organism evidence="3 4">
    <name type="scientific">Planomonospora venezuelensis</name>
    <dbReference type="NCBI Taxonomy" id="1999"/>
    <lineage>
        <taxon>Bacteria</taxon>
        <taxon>Bacillati</taxon>
        <taxon>Actinomycetota</taxon>
        <taxon>Actinomycetes</taxon>
        <taxon>Streptosporangiales</taxon>
        <taxon>Streptosporangiaceae</taxon>
        <taxon>Planomonospora</taxon>
    </lineage>
</organism>
<gene>
    <name evidence="3" type="ORF">FHS22_000837</name>
</gene>
<feature type="compositionally biased region" description="Gly residues" evidence="2">
    <location>
        <begin position="69"/>
        <end position="96"/>
    </location>
</feature>
<dbReference type="Gene3D" id="3.30.420.40">
    <property type="match status" value="2"/>
</dbReference>
<sequence length="363" mass="35129">MSPSETGGRAPARPGPVVGVDIGGTKTSAGLVDPSGELLAVRTRPTPATRGPAEVMRTAAELVRELAELGGGAGSGGGVKPGHAGPGGPGPDGGPGTVTAVGVGSAGVVDPRRGVVVSATGAIAGWAGTDLRGELSRALGLPVAVDNDVHAHALGEQWRGAAAGYRDVLLVAAGTGIGASLLLGGRVRHGAHSAAGHAGHLPVAAAAGRPCPCGGRGHVEAVASGPALLAEYRRRAAAVHTGEAAVPGPRAAAAEVARRDEVTHLAEVARLAEAGDPVAAAVLTEGATALGSAIGGLLNVIDPEIVVVGGGVAGCGALWWDALLEAVSAEALPALRDIPVEPAALGGAAALLGAARLVLEPER</sequence>
<dbReference type="InterPro" id="IPR000600">
    <property type="entry name" value="ROK"/>
</dbReference>
<keyword evidence="4" id="KW-1185">Reference proteome</keyword>